<dbReference type="AlphaFoldDB" id="A0A564YEN2"/>
<evidence type="ECO:0000313" key="2">
    <source>
        <dbReference type="Proteomes" id="UP000321570"/>
    </source>
</evidence>
<evidence type="ECO:0000313" key="1">
    <source>
        <dbReference type="EMBL" id="VUZ45666.1"/>
    </source>
</evidence>
<reference evidence="1 2" key="1">
    <citation type="submission" date="2019-07" db="EMBL/GenBank/DDBJ databases">
        <authorList>
            <person name="Jastrzebski P J."/>
            <person name="Paukszto L."/>
            <person name="Jastrzebski P J."/>
        </authorList>
    </citation>
    <scope>NUCLEOTIDE SEQUENCE [LARGE SCALE GENOMIC DNA]</scope>
    <source>
        <strain evidence="1 2">WMS-il1</strain>
    </source>
</reference>
<gene>
    <name evidence="1" type="ORF">WMSIL1_LOCUS5619</name>
</gene>
<protein>
    <submittedName>
        <fullName evidence="1">Uncharacterized protein</fullName>
    </submittedName>
</protein>
<keyword evidence="2" id="KW-1185">Reference proteome</keyword>
<dbReference type="Proteomes" id="UP000321570">
    <property type="component" value="Unassembled WGS sequence"/>
</dbReference>
<organism evidence="1 2">
    <name type="scientific">Hymenolepis diminuta</name>
    <name type="common">Rat tapeworm</name>
    <dbReference type="NCBI Taxonomy" id="6216"/>
    <lineage>
        <taxon>Eukaryota</taxon>
        <taxon>Metazoa</taxon>
        <taxon>Spiralia</taxon>
        <taxon>Lophotrochozoa</taxon>
        <taxon>Platyhelminthes</taxon>
        <taxon>Cestoda</taxon>
        <taxon>Eucestoda</taxon>
        <taxon>Cyclophyllidea</taxon>
        <taxon>Hymenolepididae</taxon>
        <taxon>Hymenolepis</taxon>
    </lineage>
</organism>
<accession>A0A564YEN2</accession>
<dbReference type="EMBL" id="CABIJS010000186">
    <property type="protein sequence ID" value="VUZ45666.1"/>
    <property type="molecule type" value="Genomic_DNA"/>
</dbReference>
<sequence length="99" mass="11217">MQNTLIVIAYDTVQTLTCYQDRKASDCVEKENGLVRSEKGKGVKKRWILKSIHQESYTICILWIVQSPSVQNFEFMCVVVSTIFGDCRLITPPQPSSCA</sequence>
<proteinExistence type="predicted"/>
<name>A0A564YEN2_HYMDI</name>